<name>A0A8C7I0K2_ONCKI</name>
<evidence type="ECO:0000313" key="1">
    <source>
        <dbReference type="Ensembl" id="ENSOKIP00005064967.1"/>
    </source>
</evidence>
<dbReference type="AlphaFoldDB" id="A0A8C7I0K2"/>
<dbReference type="Proteomes" id="UP000694557">
    <property type="component" value="Unassembled WGS sequence"/>
</dbReference>
<evidence type="ECO:0000313" key="2">
    <source>
        <dbReference type="Proteomes" id="UP000694557"/>
    </source>
</evidence>
<keyword evidence="2" id="KW-1185">Reference proteome</keyword>
<dbReference type="GeneTree" id="ENSGT00990000212636"/>
<protein>
    <submittedName>
        <fullName evidence="1">Uncharacterized protein</fullName>
    </submittedName>
</protein>
<proteinExistence type="predicted"/>
<dbReference type="PANTHER" id="PTHR14592">
    <property type="entry name" value="UNCHARACTERIZED FAM3"/>
    <property type="match status" value="1"/>
</dbReference>
<reference evidence="1" key="1">
    <citation type="submission" date="2025-08" db="UniProtKB">
        <authorList>
            <consortium name="Ensembl"/>
        </authorList>
    </citation>
    <scope>IDENTIFICATION</scope>
</reference>
<sequence>MLAGPLKDIPRLVPKPFLCCLRCVLRVVVLLVGEPSPQSEVLRALEQVVIKDLSVLYKIENCWMPSLRMTNTIRETFVSMGSTGAKSLETRDGWVFVGAGYMNGQSPLKKYMKHNFETNVYDGWPGVMEMGGCILRNSRERGIRWLHGRVPLQS</sequence>
<dbReference type="InterPro" id="IPR039220">
    <property type="entry name" value="FAM3"/>
</dbReference>
<reference evidence="1" key="2">
    <citation type="submission" date="2025-09" db="UniProtKB">
        <authorList>
            <consortium name="Ensembl"/>
        </authorList>
    </citation>
    <scope>IDENTIFICATION</scope>
</reference>
<dbReference type="Ensembl" id="ENSOKIT00005069070.1">
    <property type="protein sequence ID" value="ENSOKIP00005064967.1"/>
    <property type="gene ID" value="ENSOKIG00005027897.1"/>
</dbReference>
<organism evidence="1 2">
    <name type="scientific">Oncorhynchus kisutch</name>
    <name type="common">Coho salmon</name>
    <name type="synonym">Salmo kisutch</name>
    <dbReference type="NCBI Taxonomy" id="8019"/>
    <lineage>
        <taxon>Eukaryota</taxon>
        <taxon>Metazoa</taxon>
        <taxon>Chordata</taxon>
        <taxon>Craniata</taxon>
        <taxon>Vertebrata</taxon>
        <taxon>Euteleostomi</taxon>
        <taxon>Actinopterygii</taxon>
        <taxon>Neopterygii</taxon>
        <taxon>Teleostei</taxon>
        <taxon>Protacanthopterygii</taxon>
        <taxon>Salmoniformes</taxon>
        <taxon>Salmonidae</taxon>
        <taxon>Salmoninae</taxon>
        <taxon>Oncorhynchus</taxon>
    </lineage>
</organism>
<accession>A0A8C7I0K2</accession>